<feature type="compositionally biased region" description="Basic and acidic residues" evidence="7">
    <location>
        <begin position="85"/>
        <end position="98"/>
    </location>
</feature>
<dbReference type="GO" id="GO:0000981">
    <property type="term" value="F:DNA-binding transcription factor activity, RNA polymerase II-specific"/>
    <property type="evidence" value="ECO:0007669"/>
    <property type="project" value="InterPro"/>
</dbReference>
<name>A0A9W8J9D9_9AGAR</name>
<dbReference type="SUPFAM" id="SSF57701">
    <property type="entry name" value="Zn2/Cys6 DNA-binding domain"/>
    <property type="match status" value="1"/>
</dbReference>
<sequence>MPPLPQTPLFHFASDSDDQDAVEALDESSGHGVLIGRPKSKTPGACADCKAVKVRCEVVPGHRKCRRCELKNLPCTPRERKKRKPADTHEELQERARNQDRRIQQLLREYDEMKADHKIRQWITKFHPISTVDGYDRMAQCYKWMQGGTSPEEAAALSFGLPDRTHVPEIVKHCALYPEEIVELFSLFFKHVNPYFSILDDELHTPHHLIRTSPFLFTVLCAVSSRYYVSRPEIYPLAMDFARDAAGKGLVEGKQSVDMCQAYLIMAVYPVPKKKWVEDRSWLLMGVAIRMAMELKLNQPPPSGLTERERLNYTRTWLNCYCVDGSHAIQFGKMPMLRLDDYLARSSANWYRSSQMNTAFDVHLVAYVQILLLMAQWKSIVAQQLENGSTELSLDAARSVIQIMVERLAPTGFLRFAMDANFLYVSYAAAFLINLLRPKFLPLLNELQQKEIILTVINLIKVLGSRDVALDGRHTPALYSKFLSSLLRKYCPISDLTEYGCPGEADEETKPGTLDTRDGAEVYYWPDVSSTGLQRVPDGTVPGMIYQQHGDPDMDFSLNHFVKTVAQDFPPNTADDPVFWGSPNAAGWHPPAIGPSKTIPDNSDVSSADPLAVELRDLTTDDIELLDAVIERAGPSATTFLTVFKAYSEVLTDRGLDPHEVVYYGKLLKLGTMKGRNWGEKWERVKAERPKTKQPVPKVKQKPPRFDDDTATEFSVFSDKPRPRAPRPTKAGVALARTKDAGKKPVASKIPSDPLIDVSDGISHAPVRSIPPQITRADSLPPKPKEDLAREMIARARGRRGSVINETDAWKNIQMQHDEENADLFRQDKLMERCWQIWRQGYQWIEVGCYYSLPTHSTNLISWTKCRQRPNKLQMLEIN</sequence>
<dbReference type="GO" id="GO:0008270">
    <property type="term" value="F:zinc ion binding"/>
    <property type="evidence" value="ECO:0007669"/>
    <property type="project" value="InterPro"/>
</dbReference>
<evidence type="ECO:0000313" key="9">
    <source>
        <dbReference type="EMBL" id="KAJ2930796.1"/>
    </source>
</evidence>
<evidence type="ECO:0000256" key="3">
    <source>
        <dbReference type="ARBA" id="ARBA00023015"/>
    </source>
</evidence>
<reference evidence="9" key="1">
    <citation type="submission" date="2022-06" db="EMBL/GenBank/DDBJ databases">
        <title>Genome Sequence of Candolleomyces eurysporus.</title>
        <authorList>
            <person name="Buettner E."/>
        </authorList>
    </citation>
    <scope>NUCLEOTIDE SEQUENCE</scope>
    <source>
        <strain evidence="9">VTCC 930004</strain>
    </source>
</reference>
<evidence type="ECO:0000256" key="6">
    <source>
        <dbReference type="ARBA" id="ARBA00023242"/>
    </source>
</evidence>
<keyword evidence="2" id="KW-0479">Metal-binding</keyword>
<evidence type="ECO:0000256" key="2">
    <source>
        <dbReference type="ARBA" id="ARBA00022723"/>
    </source>
</evidence>
<dbReference type="EMBL" id="JANBPK010000819">
    <property type="protein sequence ID" value="KAJ2930796.1"/>
    <property type="molecule type" value="Genomic_DNA"/>
</dbReference>
<protein>
    <recommendedName>
        <fullName evidence="8">Zn(2)-C6 fungal-type domain-containing protein</fullName>
    </recommendedName>
</protein>
<evidence type="ECO:0000259" key="8">
    <source>
        <dbReference type="PROSITE" id="PS00463"/>
    </source>
</evidence>
<proteinExistence type="predicted"/>
<gene>
    <name evidence="9" type="ORF">H1R20_g6289</name>
</gene>
<dbReference type="AlphaFoldDB" id="A0A9W8J9D9"/>
<feature type="domain" description="Zn(2)-C6 fungal-type" evidence="8">
    <location>
        <begin position="45"/>
        <end position="75"/>
    </location>
</feature>
<dbReference type="CDD" id="cd00067">
    <property type="entry name" value="GAL4"/>
    <property type="match status" value="1"/>
</dbReference>
<evidence type="ECO:0000256" key="7">
    <source>
        <dbReference type="SAM" id="MobiDB-lite"/>
    </source>
</evidence>
<feature type="region of interest" description="Disordered" evidence="7">
    <location>
        <begin position="738"/>
        <end position="784"/>
    </location>
</feature>
<dbReference type="GO" id="GO:0005634">
    <property type="term" value="C:nucleus"/>
    <property type="evidence" value="ECO:0007669"/>
    <property type="project" value="UniProtKB-SubCell"/>
</dbReference>
<keyword evidence="10" id="KW-1185">Reference proteome</keyword>
<dbReference type="PROSITE" id="PS00463">
    <property type="entry name" value="ZN2_CY6_FUNGAL_1"/>
    <property type="match status" value="1"/>
</dbReference>
<dbReference type="SMART" id="SM00906">
    <property type="entry name" value="Fungal_trans"/>
    <property type="match status" value="1"/>
</dbReference>
<dbReference type="Proteomes" id="UP001140091">
    <property type="component" value="Unassembled WGS sequence"/>
</dbReference>
<organism evidence="9 10">
    <name type="scientific">Candolleomyces eurysporus</name>
    <dbReference type="NCBI Taxonomy" id="2828524"/>
    <lineage>
        <taxon>Eukaryota</taxon>
        <taxon>Fungi</taxon>
        <taxon>Dikarya</taxon>
        <taxon>Basidiomycota</taxon>
        <taxon>Agaricomycotina</taxon>
        <taxon>Agaricomycetes</taxon>
        <taxon>Agaricomycetidae</taxon>
        <taxon>Agaricales</taxon>
        <taxon>Agaricineae</taxon>
        <taxon>Psathyrellaceae</taxon>
        <taxon>Candolleomyces</taxon>
    </lineage>
</organism>
<feature type="region of interest" description="Disordered" evidence="7">
    <location>
        <begin position="686"/>
        <end position="711"/>
    </location>
</feature>
<dbReference type="Gene3D" id="4.10.240.10">
    <property type="entry name" value="Zn(2)-C6 fungal-type DNA-binding domain"/>
    <property type="match status" value="1"/>
</dbReference>
<keyword evidence="3" id="KW-0805">Transcription regulation</keyword>
<evidence type="ECO:0000256" key="4">
    <source>
        <dbReference type="ARBA" id="ARBA00023125"/>
    </source>
</evidence>
<dbReference type="InterPro" id="IPR051089">
    <property type="entry name" value="prtT"/>
</dbReference>
<dbReference type="InterPro" id="IPR036864">
    <property type="entry name" value="Zn2-C6_fun-type_DNA-bd_sf"/>
</dbReference>
<feature type="region of interest" description="Disordered" evidence="7">
    <location>
        <begin position="78"/>
        <end position="98"/>
    </location>
</feature>
<dbReference type="InterPro" id="IPR007219">
    <property type="entry name" value="XnlR_reg_dom"/>
</dbReference>
<feature type="non-terminal residue" evidence="9">
    <location>
        <position position="1"/>
    </location>
</feature>
<evidence type="ECO:0000313" key="10">
    <source>
        <dbReference type="Proteomes" id="UP001140091"/>
    </source>
</evidence>
<dbReference type="OrthoDB" id="3163292at2759"/>
<dbReference type="PANTHER" id="PTHR31845">
    <property type="entry name" value="FINGER DOMAIN PROTEIN, PUTATIVE-RELATED"/>
    <property type="match status" value="1"/>
</dbReference>
<comment type="subcellular location">
    <subcellularLocation>
        <location evidence="1">Nucleus</location>
    </subcellularLocation>
</comment>
<dbReference type="CDD" id="cd12148">
    <property type="entry name" value="fungal_TF_MHR"/>
    <property type="match status" value="1"/>
</dbReference>
<keyword evidence="6" id="KW-0539">Nucleus</keyword>
<keyword evidence="5" id="KW-0804">Transcription</keyword>
<keyword evidence="4" id="KW-0238">DNA-binding</keyword>
<dbReference type="GO" id="GO:0006351">
    <property type="term" value="P:DNA-templated transcription"/>
    <property type="evidence" value="ECO:0007669"/>
    <property type="project" value="InterPro"/>
</dbReference>
<evidence type="ECO:0000256" key="5">
    <source>
        <dbReference type="ARBA" id="ARBA00023163"/>
    </source>
</evidence>
<dbReference type="Pfam" id="PF04082">
    <property type="entry name" value="Fungal_trans"/>
    <property type="match status" value="1"/>
</dbReference>
<accession>A0A9W8J9D9</accession>
<comment type="caution">
    <text evidence="9">The sequence shown here is derived from an EMBL/GenBank/DDBJ whole genome shotgun (WGS) entry which is preliminary data.</text>
</comment>
<dbReference type="GO" id="GO:0000976">
    <property type="term" value="F:transcription cis-regulatory region binding"/>
    <property type="evidence" value="ECO:0007669"/>
    <property type="project" value="TreeGrafter"/>
</dbReference>
<evidence type="ECO:0000256" key="1">
    <source>
        <dbReference type="ARBA" id="ARBA00004123"/>
    </source>
</evidence>
<dbReference type="PANTHER" id="PTHR31845:SF17">
    <property type="entry name" value="ZN(II)2CYS6 TRANSCRIPTION FACTOR (EUROFUNG)"/>
    <property type="match status" value="1"/>
</dbReference>
<dbReference type="InterPro" id="IPR001138">
    <property type="entry name" value="Zn2Cys6_DnaBD"/>
</dbReference>